<sequence length="346" mass="37775">MRSLLVLAASVTPLLSVVAWHAMPGQADSRNFKLAELPPLPSIDEVADISEEPAFWFRLRQRTSLFRLAASLDFDSEQLAEINDQPENHVFRSGSWFAIPAELRDRAEILFAVEANSVRTEPPITAPPPVQSTASVQRGDSLTTFLERHGINKEELKRFNPGLKLSELSAGNTVQVAKAKPGQQLMAIRPSVSGGASWPIRPDLSQLQSTNRPSRQLSPSTTYRWPTKGTFTSGYGWRWGRMHKGIDIANSTGTSVYSARDGIVTFAGWSGAYGYLVEIAHGDGESTRYAHNSRLIVSKGQVVPQGAPIALMGSTGRSTGPHLHFEIRRSGGAAVNPLSKLPQRRA</sequence>
<dbReference type="Gene3D" id="2.70.70.10">
    <property type="entry name" value="Glucose Permease (Domain IIA)"/>
    <property type="match status" value="1"/>
</dbReference>
<dbReference type="PROSITE" id="PS51782">
    <property type="entry name" value="LYSM"/>
    <property type="match status" value="1"/>
</dbReference>
<keyword evidence="2" id="KW-0732">Signal</keyword>
<dbReference type="CDD" id="cd00118">
    <property type="entry name" value="LysM"/>
    <property type="match status" value="1"/>
</dbReference>
<dbReference type="Proteomes" id="UP000001422">
    <property type="component" value="Chromosome"/>
</dbReference>
<evidence type="ECO:0000313" key="4">
    <source>
        <dbReference type="EMBL" id="CAE07729.1"/>
    </source>
</evidence>
<accession>Q7U6X2</accession>
<evidence type="ECO:0000256" key="2">
    <source>
        <dbReference type="SAM" id="SignalP"/>
    </source>
</evidence>
<dbReference type="KEGG" id="syw:SYNW1214"/>
<reference evidence="4 5" key="1">
    <citation type="journal article" date="2003" name="Nature">
        <title>The genome of a motile marine Synechococcus.</title>
        <authorList>
            <person name="Palenik B."/>
            <person name="Brahamsha B."/>
            <person name="Larimer F."/>
            <person name="Land M."/>
            <person name="Hauser L."/>
            <person name="Chain P."/>
            <person name="Lamerdin J."/>
            <person name="Regala W."/>
            <person name="Allen E.A."/>
            <person name="McCarren J."/>
            <person name="Paulsen I."/>
            <person name="Dufresne A."/>
            <person name="Partensky F."/>
            <person name="Webb E."/>
            <person name="Waterbury J."/>
        </authorList>
    </citation>
    <scope>NUCLEOTIDE SEQUENCE [LARGE SCALE GENOMIC DNA]</scope>
    <source>
        <strain evidence="4 5">WH8102</strain>
    </source>
</reference>
<feature type="domain" description="LysM" evidence="3">
    <location>
        <begin position="132"/>
        <end position="176"/>
    </location>
</feature>
<dbReference type="EMBL" id="BX569692">
    <property type="protein sequence ID" value="CAE07729.1"/>
    <property type="molecule type" value="Genomic_DNA"/>
</dbReference>
<evidence type="ECO:0000256" key="1">
    <source>
        <dbReference type="SAM" id="MobiDB-lite"/>
    </source>
</evidence>
<evidence type="ECO:0000313" key="5">
    <source>
        <dbReference type="Proteomes" id="UP000001422"/>
    </source>
</evidence>
<dbReference type="SMART" id="SM00257">
    <property type="entry name" value="LysM"/>
    <property type="match status" value="1"/>
</dbReference>
<dbReference type="CDD" id="cd12797">
    <property type="entry name" value="M23_peptidase"/>
    <property type="match status" value="1"/>
</dbReference>
<name>Q7U6X2_PARMW</name>
<feature type="signal peptide" evidence="2">
    <location>
        <begin position="1"/>
        <end position="22"/>
    </location>
</feature>
<dbReference type="InterPro" id="IPR011055">
    <property type="entry name" value="Dup_hybrid_motif"/>
</dbReference>
<dbReference type="PANTHER" id="PTHR21666:SF270">
    <property type="entry name" value="MUREIN HYDROLASE ACTIVATOR ENVC"/>
    <property type="match status" value="1"/>
</dbReference>
<dbReference type="PANTHER" id="PTHR21666">
    <property type="entry name" value="PEPTIDASE-RELATED"/>
    <property type="match status" value="1"/>
</dbReference>
<dbReference type="InterPro" id="IPR018392">
    <property type="entry name" value="LysM"/>
</dbReference>
<dbReference type="Pfam" id="PF01551">
    <property type="entry name" value="Peptidase_M23"/>
    <property type="match status" value="1"/>
</dbReference>
<dbReference type="STRING" id="84588.SYNW1214"/>
<feature type="chain" id="PRO_5004295200" evidence="2">
    <location>
        <begin position="23"/>
        <end position="346"/>
    </location>
</feature>
<organism evidence="4 5">
    <name type="scientific">Parasynechococcus marenigrum (strain WH8102)</name>
    <dbReference type="NCBI Taxonomy" id="84588"/>
    <lineage>
        <taxon>Bacteria</taxon>
        <taxon>Bacillati</taxon>
        <taxon>Cyanobacteriota</taxon>
        <taxon>Cyanophyceae</taxon>
        <taxon>Synechococcales</taxon>
        <taxon>Prochlorococcaceae</taxon>
        <taxon>Parasynechococcus</taxon>
        <taxon>Parasynechococcus marenigrum</taxon>
    </lineage>
</organism>
<dbReference type="InterPro" id="IPR016047">
    <property type="entry name" value="M23ase_b-sheet_dom"/>
</dbReference>
<dbReference type="Pfam" id="PF01476">
    <property type="entry name" value="LysM"/>
    <property type="match status" value="1"/>
</dbReference>
<feature type="compositionally biased region" description="Polar residues" evidence="1">
    <location>
        <begin position="205"/>
        <end position="222"/>
    </location>
</feature>
<keyword evidence="5" id="KW-1185">Reference proteome</keyword>
<dbReference type="SUPFAM" id="SSF51261">
    <property type="entry name" value="Duplicated hybrid motif"/>
    <property type="match status" value="1"/>
</dbReference>
<dbReference type="Gene3D" id="3.10.450.350">
    <property type="match status" value="1"/>
</dbReference>
<dbReference type="InterPro" id="IPR050570">
    <property type="entry name" value="Cell_wall_metabolism_enzyme"/>
</dbReference>
<dbReference type="AlphaFoldDB" id="Q7U6X2"/>
<dbReference type="HOGENOM" id="CLU_015589_0_0_3"/>
<dbReference type="GO" id="GO:0004222">
    <property type="term" value="F:metalloendopeptidase activity"/>
    <property type="evidence" value="ECO:0007669"/>
    <property type="project" value="TreeGrafter"/>
</dbReference>
<feature type="region of interest" description="Disordered" evidence="1">
    <location>
        <begin position="199"/>
        <end position="222"/>
    </location>
</feature>
<proteinExistence type="predicted"/>
<evidence type="ECO:0000259" key="3">
    <source>
        <dbReference type="PROSITE" id="PS51782"/>
    </source>
</evidence>
<protein>
    <submittedName>
        <fullName evidence="4">Peptidase</fullName>
    </submittedName>
</protein>
<gene>
    <name evidence="4" type="ordered locus">SYNW1214</name>
</gene>
<dbReference type="eggNOG" id="COG0739">
    <property type="taxonomic scope" value="Bacteria"/>
</dbReference>